<name>A0A6C0LMG0_9ZZZZ</name>
<dbReference type="Pfam" id="PF13476">
    <property type="entry name" value="AAA_23"/>
    <property type="match status" value="1"/>
</dbReference>
<dbReference type="Gene3D" id="3.60.21.10">
    <property type="match status" value="1"/>
</dbReference>
<dbReference type="PANTHER" id="PTHR32114:SF2">
    <property type="entry name" value="ABC TRANSPORTER ABCH.3"/>
    <property type="match status" value="1"/>
</dbReference>
<dbReference type="PANTHER" id="PTHR32114">
    <property type="entry name" value="ABC TRANSPORTER ABCH.3"/>
    <property type="match status" value="1"/>
</dbReference>
<dbReference type="SUPFAM" id="SSF56300">
    <property type="entry name" value="Metallo-dependent phosphatases"/>
    <property type="match status" value="1"/>
</dbReference>
<accession>A0A6C0LMG0</accession>
<dbReference type="InterPro" id="IPR027417">
    <property type="entry name" value="P-loop_NTPase"/>
</dbReference>
<evidence type="ECO:0000259" key="2">
    <source>
        <dbReference type="Pfam" id="PF00149"/>
    </source>
</evidence>
<evidence type="ECO:0000259" key="3">
    <source>
        <dbReference type="Pfam" id="PF13476"/>
    </source>
</evidence>
<dbReference type="SUPFAM" id="SSF52540">
    <property type="entry name" value="P-loop containing nucleoside triphosphate hydrolases"/>
    <property type="match status" value="1"/>
</dbReference>
<reference evidence="4" key="1">
    <citation type="journal article" date="2020" name="Nature">
        <title>Giant virus diversity and host interactions through global metagenomics.</title>
        <authorList>
            <person name="Schulz F."/>
            <person name="Roux S."/>
            <person name="Paez-Espino D."/>
            <person name="Jungbluth S."/>
            <person name="Walsh D.A."/>
            <person name="Denef V.J."/>
            <person name="McMahon K.D."/>
            <person name="Konstantinidis K.T."/>
            <person name="Eloe-Fadrosh E.A."/>
            <person name="Kyrpides N.C."/>
            <person name="Woyke T."/>
        </authorList>
    </citation>
    <scope>NUCLEOTIDE SEQUENCE</scope>
    <source>
        <strain evidence="4">GVMAG-M-3300027963-21</strain>
    </source>
</reference>
<dbReference type="GO" id="GO:0006302">
    <property type="term" value="P:double-strand break repair"/>
    <property type="evidence" value="ECO:0007669"/>
    <property type="project" value="InterPro"/>
</dbReference>
<keyword evidence="1" id="KW-0175">Coiled coil</keyword>
<dbReference type="Gene3D" id="3.40.50.300">
    <property type="entry name" value="P-loop containing nucleotide triphosphate hydrolases"/>
    <property type="match status" value="2"/>
</dbReference>
<dbReference type="InterPro" id="IPR029052">
    <property type="entry name" value="Metallo-depent_PP-like"/>
</dbReference>
<proteinExistence type="predicted"/>
<evidence type="ECO:0000256" key="1">
    <source>
        <dbReference type="SAM" id="Coils"/>
    </source>
</evidence>
<organism evidence="4">
    <name type="scientific">viral metagenome</name>
    <dbReference type="NCBI Taxonomy" id="1070528"/>
    <lineage>
        <taxon>unclassified sequences</taxon>
        <taxon>metagenomes</taxon>
        <taxon>organismal metagenomes</taxon>
    </lineage>
</organism>
<dbReference type="GO" id="GO:0016887">
    <property type="term" value="F:ATP hydrolysis activity"/>
    <property type="evidence" value="ECO:0007669"/>
    <property type="project" value="InterPro"/>
</dbReference>
<dbReference type="Pfam" id="PF00149">
    <property type="entry name" value="Metallophos"/>
    <property type="match status" value="1"/>
</dbReference>
<evidence type="ECO:0000313" key="4">
    <source>
        <dbReference type="EMBL" id="QHU31530.1"/>
    </source>
</evidence>
<feature type="coiled-coil region" evidence="1">
    <location>
        <begin position="659"/>
        <end position="686"/>
    </location>
</feature>
<feature type="domain" description="Rad50/SbcC-type AAA" evidence="3">
    <location>
        <begin position="447"/>
        <end position="679"/>
    </location>
</feature>
<feature type="domain" description="Calcineurin-like phosphoesterase" evidence="2">
    <location>
        <begin position="5"/>
        <end position="212"/>
    </location>
</feature>
<dbReference type="InterPro" id="IPR038729">
    <property type="entry name" value="Rad50/SbcC_AAA"/>
</dbReference>
<protein>
    <submittedName>
        <fullName evidence="4">Uncharacterized protein</fullName>
    </submittedName>
</protein>
<sequence>MPLTRIFHLSDLHIRNGDNLYSRYEEYRSVFKETIASITRRIAVLELSFEDFVIVITGDIFHNKNVIGNYGLFVYREFIQALSNIGRLYIISGNHDYDQSDAVKPSLVYSSTFDIPNVVVLNTSTSFVIDDVGFSFVSIDTTLDKYRNSGRIQDLPAFPRIRGDVKHTVALFHGSFASAKLYNGKAIEETFNPYPLEWVQEFDYVLLGDIHKRQVFTYKKKTMCGYSGSLIQQNFGEDIIDHGYLLWNIETKEAEEINVYNNVGYINIIEDVSKNIFIRTNGKYTEPLLSYVQTNIDYFPKTLEIKSFSNINYQTLSTIFNPFGISFQIVSKLNNIINMNQCVADATDVEDEATTQDDHATLGAIDTNYMLVYFKKLLTDDKYKILLKIMKDKEHLLFDINAYPDDLHPECIKRNKDLEPIISLCNQADDVQSLRKSFVIQYLEWDGLLCYENKCLINFKDLDAKTFMIKGANGTGKSAIYDILQLALWATNSKFDTYSAGFINHNKEKGYTIIDIKIDDTTYRIKRDFCKKKGTFKIANKSSVLYKFNNDTGDLVILKKDSACNTEVKALFGDIQTFLSTSMITQNVDNDILALNYKDTLETIDKSHNIQFLYHLYNLFKTAINKYRDFRKVVQSKKEVYEKLLFHGTNDESVSGSGYDVNDEVISQLNEELSSLQAELRDLRTVFNAIPIDIQNSRNLTIIDVDYTSLIHEIETKYPIVSPEVYEKHKETLQHYKYLHSIRDNDDVRGAKANASLYSKQLEDDFNTLPCVNKPCDISYITSEKRGLCEYMDANAANADEGVDATDAANATEAHEALTVAKNDLTELISNKPNKISGYGTDKGRKIEKIIKNILKVYGSTDAFNDFIASHTKPRKRRESGSDEPMTLDNYTNAIQRKDVLTDAIAGIHNQLATYENDFNILYSKQQQIEIVNIPRNRYAIATVTTAKSVVKELRNYNIDTIHLQITEDDAIMKEHLRQSEEIAKIATKIDNYTKELQLFDTNEKYRYNPECHVCCNRPWVSRIKEIQGILQTLQANMEAKRHGMNCTESEITIVRERFEENNAKQENYNLLHEWYYYYKFKEASNKITNEMNGIISSKASLHEELATKDAELNATTTYIDNFISYSFLLYEEYLCDIYKVWEKKYDATRMRVEDLEKTIHYNEVIRPRIAKYRELQKAYDEWVVYESTKKIIDTYHYYRLKEVVEKNDVYHEYQSNERMKPLILRKLELNALLGNKEIAMKTLNDKIIKYSTINAYNKENKKNYNSLMAIEGNIEAIIDVLDTILTNFQAFRKELYDTMILSRLVEKTNLIIKTLCHQNTKPFKLNYNVDISNDTVHINWLIHNDNISKEGVKQYISVSQASGFQRFAISLALRMSLYFNDYDVLCRQLFIDEGFINFDKNNLSVVPVFLKSLLHYFNTIVILSHIDIIQDSVDETSEIVFNKTNGVSSIVYR</sequence>
<dbReference type="EMBL" id="MN740529">
    <property type="protein sequence ID" value="QHU31530.1"/>
    <property type="molecule type" value="Genomic_DNA"/>
</dbReference>
<dbReference type="InterPro" id="IPR004843">
    <property type="entry name" value="Calcineurin-like_PHP"/>
</dbReference>